<dbReference type="OrthoDB" id="5428259at2759"/>
<evidence type="ECO:0000313" key="3">
    <source>
        <dbReference type="Proteomes" id="UP000799421"/>
    </source>
</evidence>
<reference evidence="2" key="1">
    <citation type="journal article" date="2020" name="Stud. Mycol.">
        <title>101 Dothideomycetes genomes: a test case for predicting lifestyles and emergence of pathogens.</title>
        <authorList>
            <person name="Haridas S."/>
            <person name="Albert R."/>
            <person name="Binder M."/>
            <person name="Bloem J."/>
            <person name="Labutti K."/>
            <person name="Salamov A."/>
            <person name="Andreopoulos B."/>
            <person name="Baker S."/>
            <person name="Barry K."/>
            <person name="Bills G."/>
            <person name="Bluhm B."/>
            <person name="Cannon C."/>
            <person name="Castanera R."/>
            <person name="Culley D."/>
            <person name="Daum C."/>
            <person name="Ezra D."/>
            <person name="Gonzalez J."/>
            <person name="Henrissat B."/>
            <person name="Kuo A."/>
            <person name="Liang C."/>
            <person name="Lipzen A."/>
            <person name="Lutzoni F."/>
            <person name="Magnuson J."/>
            <person name="Mondo S."/>
            <person name="Nolan M."/>
            <person name="Ohm R."/>
            <person name="Pangilinan J."/>
            <person name="Park H.-J."/>
            <person name="Ramirez L."/>
            <person name="Alfaro M."/>
            <person name="Sun H."/>
            <person name="Tritt A."/>
            <person name="Yoshinaga Y."/>
            <person name="Zwiers L.-H."/>
            <person name="Turgeon B."/>
            <person name="Goodwin S."/>
            <person name="Spatafora J."/>
            <person name="Crous P."/>
            <person name="Grigoriev I."/>
        </authorList>
    </citation>
    <scope>NUCLEOTIDE SEQUENCE</scope>
    <source>
        <strain evidence="2">CBS 480.64</strain>
    </source>
</reference>
<proteinExistence type="predicted"/>
<dbReference type="EMBL" id="MU005975">
    <property type="protein sequence ID" value="KAF2861124.1"/>
    <property type="molecule type" value="Genomic_DNA"/>
</dbReference>
<protein>
    <submittedName>
        <fullName evidence="2">Uncharacterized protein</fullName>
    </submittedName>
</protein>
<name>A0A6A7C0Z3_9PEZI</name>
<keyword evidence="3" id="KW-1185">Reference proteome</keyword>
<gene>
    <name evidence="2" type="ORF">K470DRAFT_276455</name>
</gene>
<feature type="compositionally biased region" description="Polar residues" evidence="1">
    <location>
        <begin position="540"/>
        <end position="556"/>
    </location>
</feature>
<feature type="region of interest" description="Disordered" evidence="1">
    <location>
        <begin position="525"/>
        <end position="556"/>
    </location>
</feature>
<feature type="region of interest" description="Disordered" evidence="1">
    <location>
        <begin position="106"/>
        <end position="128"/>
    </location>
</feature>
<sequence>MTSSAATTAISQSEVSAVCSAGVDSDIPRPLLCGICPRKKEFSDISHLLTHVASKAHLSASYKLQVRSQTDPQAKRLLDSYDNWYRKHRIDQRMSQRLINKDEKAAARGLGKTPTHRPSVGSTPLGDQSGDTALFSGLEPLHISGNHTESMDMMDFPTNAYFPDGGEESASSFMPLLAVPFDPYSNLTMETGVLDNLTPDSGHSPTAESFLHHQLMTPDNSFFQDFDPTANFDVLPSIEDPTSTKTDENIPLADETSAMDYVSEAYKLKGNIWPGMNVFDSATLEQKRNRNQAKHESVMMDMERAVQNVQPTEMVFDSHSGLDLQVQRVITGNAEIDYEFLLPGEIFSGDEAKKTIRGKKRGRPSRAALQERNVNTGRLLDMALSHMPAFGNYLPTEDNLSLVEDGLGHRKKTKRVEVFRDNSGENISLVNEHLPLGPFENPACHAHEGLGSSRRWNTTSVNSFYLPDVYQEWRPSGDVQKYDSFPEPIFGVPDVGTPGKSIYAERAAFGQCEEETSAADLAQKNDESGPVIPNPLLSGLNGQQENEVITISDNEQ</sequence>
<dbReference type="AlphaFoldDB" id="A0A6A7C0Z3"/>
<evidence type="ECO:0000256" key="1">
    <source>
        <dbReference type="SAM" id="MobiDB-lite"/>
    </source>
</evidence>
<evidence type="ECO:0000313" key="2">
    <source>
        <dbReference type="EMBL" id="KAF2861124.1"/>
    </source>
</evidence>
<accession>A0A6A7C0Z3</accession>
<dbReference type="Proteomes" id="UP000799421">
    <property type="component" value="Unassembled WGS sequence"/>
</dbReference>
<organism evidence="2 3">
    <name type="scientific">Piedraia hortae CBS 480.64</name>
    <dbReference type="NCBI Taxonomy" id="1314780"/>
    <lineage>
        <taxon>Eukaryota</taxon>
        <taxon>Fungi</taxon>
        <taxon>Dikarya</taxon>
        <taxon>Ascomycota</taxon>
        <taxon>Pezizomycotina</taxon>
        <taxon>Dothideomycetes</taxon>
        <taxon>Dothideomycetidae</taxon>
        <taxon>Capnodiales</taxon>
        <taxon>Piedraiaceae</taxon>
        <taxon>Piedraia</taxon>
    </lineage>
</organism>